<dbReference type="PANTHER" id="PTHR33336">
    <property type="entry name" value="QUINOL MONOOXYGENASE YGIN-RELATED"/>
    <property type="match status" value="1"/>
</dbReference>
<name>A6DNZ5_9BACT</name>
<dbReference type="PANTHER" id="PTHR33336:SF15">
    <property type="entry name" value="ABM DOMAIN-CONTAINING PROTEIN"/>
    <property type="match status" value="1"/>
</dbReference>
<keyword evidence="2" id="KW-0560">Oxidoreductase</keyword>
<dbReference type="OrthoDB" id="5241825at2"/>
<keyword evidence="3" id="KW-1185">Reference proteome</keyword>
<dbReference type="SUPFAM" id="SSF54909">
    <property type="entry name" value="Dimeric alpha+beta barrel"/>
    <property type="match status" value="1"/>
</dbReference>
<dbReference type="InterPro" id="IPR007138">
    <property type="entry name" value="ABM_dom"/>
</dbReference>
<evidence type="ECO:0000313" key="3">
    <source>
        <dbReference type="Proteomes" id="UP000004947"/>
    </source>
</evidence>
<dbReference type="EMBL" id="ABCK01000015">
    <property type="protein sequence ID" value="EDM26527.1"/>
    <property type="molecule type" value="Genomic_DNA"/>
</dbReference>
<evidence type="ECO:0000259" key="1">
    <source>
        <dbReference type="PROSITE" id="PS51725"/>
    </source>
</evidence>
<sequence>MITKWIEFQVAEESIEFFAKVMAGLESESKVEQGCVLYAVYQSKDDSSLFTVLESWASAEDLEAHRQAPHLKAFKSSCGDMILNKRALELDSITKEK</sequence>
<dbReference type="GO" id="GO:0004497">
    <property type="term" value="F:monooxygenase activity"/>
    <property type="evidence" value="ECO:0007669"/>
    <property type="project" value="UniProtKB-KW"/>
</dbReference>
<keyword evidence="2" id="KW-0503">Monooxygenase</keyword>
<dbReference type="AlphaFoldDB" id="A6DNZ5"/>
<dbReference type="Gene3D" id="3.30.70.100">
    <property type="match status" value="1"/>
</dbReference>
<accession>A6DNZ5</accession>
<dbReference type="RefSeq" id="WP_007279579.1">
    <property type="nucleotide sequence ID" value="NZ_ABCK01000015.1"/>
</dbReference>
<dbReference type="Proteomes" id="UP000004947">
    <property type="component" value="Unassembled WGS sequence"/>
</dbReference>
<feature type="domain" description="ABM" evidence="1">
    <location>
        <begin position="2"/>
        <end position="90"/>
    </location>
</feature>
<organism evidence="2 3">
    <name type="scientific">Lentisphaera araneosa HTCC2155</name>
    <dbReference type="NCBI Taxonomy" id="313628"/>
    <lineage>
        <taxon>Bacteria</taxon>
        <taxon>Pseudomonadati</taxon>
        <taxon>Lentisphaerota</taxon>
        <taxon>Lentisphaeria</taxon>
        <taxon>Lentisphaerales</taxon>
        <taxon>Lentisphaeraceae</taxon>
        <taxon>Lentisphaera</taxon>
    </lineage>
</organism>
<dbReference type="STRING" id="313628.LNTAR_01927"/>
<reference evidence="2 3" key="1">
    <citation type="journal article" date="2010" name="J. Bacteriol.">
        <title>Genome sequence of Lentisphaera araneosa HTCC2155T, the type species of the order Lentisphaerales in the phylum Lentisphaerae.</title>
        <authorList>
            <person name="Thrash J.C."/>
            <person name="Cho J.C."/>
            <person name="Vergin K.L."/>
            <person name="Morris R.M."/>
            <person name="Giovannoni S.J."/>
        </authorList>
    </citation>
    <scope>NUCLEOTIDE SEQUENCE [LARGE SCALE GENOMIC DNA]</scope>
    <source>
        <strain evidence="2 3">HTCC2155</strain>
    </source>
</reference>
<gene>
    <name evidence="2" type="ORF">LNTAR_01927</name>
</gene>
<dbReference type="InterPro" id="IPR011008">
    <property type="entry name" value="Dimeric_a/b-barrel"/>
</dbReference>
<dbReference type="PROSITE" id="PS51725">
    <property type="entry name" value="ABM"/>
    <property type="match status" value="1"/>
</dbReference>
<comment type="caution">
    <text evidence="2">The sequence shown here is derived from an EMBL/GenBank/DDBJ whole genome shotgun (WGS) entry which is preliminary data.</text>
</comment>
<proteinExistence type="predicted"/>
<dbReference type="Pfam" id="PF03992">
    <property type="entry name" value="ABM"/>
    <property type="match status" value="1"/>
</dbReference>
<dbReference type="InterPro" id="IPR050744">
    <property type="entry name" value="AI-2_Isomerase_LsrG"/>
</dbReference>
<evidence type="ECO:0000313" key="2">
    <source>
        <dbReference type="EMBL" id="EDM26527.1"/>
    </source>
</evidence>
<protein>
    <submittedName>
        <fullName evidence="2">Antibiotic biosynthesis monooxygenase</fullName>
    </submittedName>
</protein>